<dbReference type="SUPFAM" id="SSF56935">
    <property type="entry name" value="Porins"/>
    <property type="match status" value="1"/>
</dbReference>
<proteinExistence type="inferred from homology"/>
<dbReference type="Gene3D" id="2.40.160.10">
    <property type="entry name" value="Porin"/>
    <property type="match status" value="1"/>
</dbReference>
<evidence type="ECO:0000256" key="1">
    <source>
        <dbReference type="ARBA" id="ARBA00004571"/>
    </source>
</evidence>
<dbReference type="GO" id="GO:0015288">
    <property type="term" value="F:porin activity"/>
    <property type="evidence" value="ECO:0007669"/>
    <property type="project" value="InterPro"/>
</dbReference>
<dbReference type="InterPro" id="IPR033900">
    <property type="entry name" value="Gram_neg_porin_domain"/>
</dbReference>
<evidence type="ECO:0008006" key="7">
    <source>
        <dbReference type="Google" id="ProtNLM"/>
    </source>
</evidence>
<dbReference type="GO" id="GO:0034220">
    <property type="term" value="P:monoatomic ion transmembrane transport"/>
    <property type="evidence" value="ECO:0007669"/>
    <property type="project" value="InterPro"/>
</dbReference>
<name>A0A059Q9Q9_9BACT</name>
<keyword evidence="3 5" id="KW-0732">Signal</keyword>
<dbReference type="PANTHER" id="PTHR34501">
    <property type="entry name" value="PROTEIN YDDL-RELATED"/>
    <property type="match status" value="1"/>
</dbReference>
<feature type="chain" id="PRO_5001579089" description="Porin" evidence="5">
    <location>
        <begin position="28"/>
        <end position="350"/>
    </location>
</feature>
<protein>
    <recommendedName>
        <fullName evidence="7">Porin</fullName>
    </recommendedName>
</protein>
<dbReference type="EMBL" id="KF255992">
    <property type="protein sequence ID" value="AGW45506.1"/>
    <property type="molecule type" value="Genomic_DNA"/>
</dbReference>
<evidence type="ECO:0000256" key="3">
    <source>
        <dbReference type="ARBA" id="ARBA00022729"/>
    </source>
</evidence>
<evidence type="ECO:0000313" key="6">
    <source>
        <dbReference type="EMBL" id="AGW45506.1"/>
    </source>
</evidence>
<evidence type="ECO:0000256" key="5">
    <source>
        <dbReference type="SAM" id="SignalP"/>
    </source>
</evidence>
<dbReference type="InterPro" id="IPR023614">
    <property type="entry name" value="Porin_dom_sf"/>
</dbReference>
<dbReference type="GO" id="GO:0009279">
    <property type="term" value="C:cell outer membrane"/>
    <property type="evidence" value="ECO:0007669"/>
    <property type="project" value="UniProtKB-SubCell"/>
</dbReference>
<dbReference type="InterPro" id="IPR001897">
    <property type="entry name" value="Porin_gammaproteobac"/>
</dbReference>
<feature type="signal peptide" evidence="5">
    <location>
        <begin position="1"/>
        <end position="27"/>
    </location>
</feature>
<dbReference type="PRINTS" id="PR00183">
    <property type="entry name" value="ECOLIPORIN"/>
</dbReference>
<dbReference type="InterPro" id="IPR050298">
    <property type="entry name" value="Gram-neg_bact_OMP"/>
</dbReference>
<comment type="subcellular location">
    <subcellularLocation>
        <location evidence="1">Cell outer membrane</location>
        <topology evidence="1">Multi-pass membrane protein</topology>
    </subcellularLocation>
</comment>
<accession>A0A059Q9Q9</accession>
<dbReference type="AlphaFoldDB" id="A0A059Q9Q9"/>
<sequence>MIKCNPRAFSASLWLPLLALLPRSAFAVPLTVSQHSSLNFYGTIIARRYSGQSERDDGDRSYLYLGLIGKKKIAPRWRAYAHWEYTVSFADATRNSTRLAYLGVQNAALGSLDIGRNWGVLYDVTALTDRSPLFREMAYNYIDNFMRGRAHNLLTYRKPFSLFQRHAALALQYQFKDGDDRQALGKQNGNGFGASFRYALTPTLSLIAAASASQTTQRQQRAAGYRRRIDTLAEGVLYASKKIYLAAVFTQSDNAISPQQTANRGSASSYEALAKYRLTDHIQPNIGYTRLIQARAGRNTDLLNYEELGVTWLLNSNMQVFINYEFNNLSRHAPGVDASDKLDMGISYHW</sequence>
<dbReference type="PANTHER" id="PTHR34501:SF2">
    <property type="entry name" value="OUTER MEMBRANE PORIN F-RELATED"/>
    <property type="match status" value="1"/>
</dbReference>
<reference evidence="6" key="1">
    <citation type="submission" date="2013-06" db="EMBL/GenBank/DDBJ databases">
        <title>Functional metagenomics reveals novel beta-galactosidases not predictable from gene sequences.</title>
        <authorList>
            <person name="Cheng J."/>
            <person name="Engel K."/>
            <person name="Romantsov T."/>
            <person name="Neufeld J.D."/>
            <person name="Rose D.R."/>
            <person name="Charles T.C."/>
        </authorList>
    </citation>
    <scope>NUCLEOTIDE SEQUENCE</scope>
</reference>
<dbReference type="InterPro" id="IPR001702">
    <property type="entry name" value="Porin_Gram-ve"/>
</dbReference>
<comment type="similarity">
    <text evidence="2">Belongs to the Gram-negative porin family.</text>
</comment>
<dbReference type="CDD" id="cd00342">
    <property type="entry name" value="gram_neg_porins"/>
    <property type="match status" value="1"/>
</dbReference>
<keyword evidence="4" id="KW-0472">Membrane</keyword>
<organism evidence="6">
    <name type="scientific">uncultured bacterium Lac35B</name>
    <dbReference type="NCBI Taxonomy" id="1403000"/>
    <lineage>
        <taxon>Bacteria</taxon>
        <taxon>environmental samples</taxon>
    </lineage>
</organism>
<evidence type="ECO:0000256" key="4">
    <source>
        <dbReference type="ARBA" id="ARBA00023136"/>
    </source>
</evidence>
<dbReference type="Pfam" id="PF00267">
    <property type="entry name" value="Porin_1"/>
    <property type="match status" value="1"/>
</dbReference>
<evidence type="ECO:0000256" key="2">
    <source>
        <dbReference type="ARBA" id="ARBA00007539"/>
    </source>
</evidence>